<dbReference type="PANTHER" id="PTHR44757">
    <property type="entry name" value="DIGUANYLATE CYCLASE DGCP"/>
    <property type="match status" value="1"/>
</dbReference>
<dbReference type="SUPFAM" id="SSF141868">
    <property type="entry name" value="EAL domain-like"/>
    <property type="match status" value="1"/>
</dbReference>
<dbReference type="CDD" id="cd00130">
    <property type="entry name" value="PAS"/>
    <property type="match status" value="1"/>
</dbReference>
<dbReference type="Gene3D" id="3.30.70.270">
    <property type="match status" value="1"/>
</dbReference>
<dbReference type="Gene3D" id="3.30.450.20">
    <property type="entry name" value="PAS domain"/>
    <property type="match status" value="1"/>
</dbReference>
<dbReference type="InterPro" id="IPR035965">
    <property type="entry name" value="PAS-like_dom_sf"/>
</dbReference>
<dbReference type="Gene3D" id="3.20.20.450">
    <property type="entry name" value="EAL domain"/>
    <property type="match status" value="1"/>
</dbReference>
<dbReference type="InterPro" id="IPR000160">
    <property type="entry name" value="GGDEF_dom"/>
</dbReference>
<keyword evidence="1" id="KW-0472">Membrane</keyword>
<dbReference type="Pfam" id="PF00990">
    <property type="entry name" value="GGDEF"/>
    <property type="match status" value="1"/>
</dbReference>
<keyword evidence="1" id="KW-0812">Transmembrane</keyword>
<dbReference type="InterPro" id="IPR029787">
    <property type="entry name" value="Nucleotide_cyclase"/>
</dbReference>
<dbReference type="NCBIfam" id="TIGR00229">
    <property type="entry name" value="sensory_box"/>
    <property type="match status" value="1"/>
</dbReference>
<dbReference type="PANTHER" id="PTHR44757:SF4">
    <property type="entry name" value="DIGUANYLATE CYCLASE DGCE-RELATED"/>
    <property type="match status" value="1"/>
</dbReference>
<dbReference type="AlphaFoldDB" id="A0A3B0ZY22"/>
<dbReference type="SUPFAM" id="SSF55785">
    <property type="entry name" value="PYP-like sensor domain (PAS domain)"/>
    <property type="match status" value="1"/>
</dbReference>
<dbReference type="FunFam" id="3.30.70.270:FF:000001">
    <property type="entry name" value="Diguanylate cyclase domain protein"/>
    <property type="match status" value="1"/>
</dbReference>
<accession>A0A3B0ZY22</accession>
<evidence type="ECO:0000259" key="4">
    <source>
        <dbReference type="PROSITE" id="PS50883"/>
    </source>
</evidence>
<feature type="domain" description="GGDEF" evidence="5">
    <location>
        <begin position="394"/>
        <end position="527"/>
    </location>
</feature>
<dbReference type="Pfam" id="PF00989">
    <property type="entry name" value="PAS"/>
    <property type="match status" value="1"/>
</dbReference>
<dbReference type="PROSITE" id="PS50112">
    <property type="entry name" value="PAS"/>
    <property type="match status" value="1"/>
</dbReference>
<evidence type="ECO:0000313" key="6">
    <source>
        <dbReference type="EMBL" id="VAW92342.1"/>
    </source>
</evidence>
<feature type="transmembrane region" description="Helical" evidence="1">
    <location>
        <begin position="18"/>
        <end position="39"/>
    </location>
</feature>
<dbReference type="EMBL" id="UOFR01000014">
    <property type="protein sequence ID" value="VAW92342.1"/>
    <property type="molecule type" value="Genomic_DNA"/>
</dbReference>
<dbReference type="SMART" id="SM00267">
    <property type="entry name" value="GGDEF"/>
    <property type="match status" value="1"/>
</dbReference>
<dbReference type="CDD" id="cd01948">
    <property type="entry name" value="EAL"/>
    <property type="match status" value="1"/>
</dbReference>
<dbReference type="InterPro" id="IPR001633">
    <property type="entry name" value="EAL_dom"/>
</dbReference>
<evidence type="ECO:0000256" key="1">
    <source>
        <dbReference type="SAM" id="Phobius"/>
    </source>
</evidence>
<organism evidence="6">
    <name type="scientific">hydrothermal vent metagenome</name>
    <dbReference type="NCBI Taxonomy" id="652676"/>
    <lineage>
        <taxon>unclassified sequences</taxon>
        <taxon>metagenomes</taxon>
        <taxon>ecological metagenomes</taxon>
    </lineage>
</organism>
<dbReference type="PROSITE" id="PS50883">
    <property type="entry name" value="EAL"/>
    <property type="match status" value="1"/>
</dbReference>
<dbReference type="InterPro" id="IPR035919">
    <property type="entry name" value="EAL_sf"/>
</dbReference>
<dbReference type="GO" id="GO:0006355">
    <property type="term" value="P:regulation of DNA-templated transcription"/>
    <property type="evidence" value="ECO:0007669"/>
    <property type="project" value="InterPro"/>
</dbReference>
<evidence type="ECO:0000259" key="2">
    <source>
        <dbReference type="PROSITE" id="PS50112"/>
    </source>
</evidence>
<evidence type="ECO:0000259" key="5">
    <source>
        <dbReference type="PROSITE" id="PS50887"/>
    </source>
</evidence>
<keyword evidence="1" id="KW-1133">Transmembrane helix</keyword>
<name>A0A3B0ZY22_9ZZZZ</name>
<dbReference type="PROSITE" id="PS50887">
    <property type="entry name" value="GGDEF"/>
    <property type="match status" value="1"/>
</dbReference>
<dbReference type="Pfam" id="PF00563">
    <property type="entry name" value="EAL"/>
    <property type="match status" value="1"/>
</dbReference>
<dbReference type="NCBIfam" id="TIGR00254">
    <property type="entry name" value="GGDEF"/>
    <property type="match status" value="1"/>
</dbReference>
<dbReference type="InterPro" id="IPR000014">
    <property type="entry name" value="PAS"/>
</dbReference>
<dbReference type="InterPro" id="IPR052155">
    <property type="entry name" value="Biofilm_reg_signaling"/>
</dbReference>
<dbReference type="InterPro" id="IPR043128">
    <property type="entry name" value="Rev_trsase/Diguanyl_cyclase"/>
</dbReference>
<dbReference type="SMART" id="SM00052">
    <property type="entry name" value="EAL"/>
    <property type="match status" value="1"/>
</dbReference>
<dbReference type="SUPFAM" id="SSF55073">
    <property type="entry name" value="Nucleotide cyclase"/>
    <property type="match status" value="1"/>
</dbReference>
<dbReference type="InterPro" id="IPR000700">
    <property type="entry name" value="PAS-assoc_C"/>
</dbReference>
<proteinExistence type="predicted"/>
<protein>
    <submittedName>
        <fullName evidence="6">Diguanylate cyclase/phosphodiesterase (GGDEF &amp; EAL domains) with PAS/PAC sensor(S)</fullName>
    </submittedName>
</protein>
<feature type="domain" description="PAS" evidence="2">
    <location>
        <begin position="232"/>
        <end position="305"/>
    </location>
</feature>
<feature type="domain" description="PAC" evidence="3">
    <location>
        <begin position="310"/>
        <end position="362"/>
    </location>
</feature>
<reference evidence="6" key="1">
    <citation type="submission" date="2018-06" db="EMBL/GenBank/DDBJ databases">
        <authorList>
            <person name="Zhirakovskaya E."/>
        </authorList>
    </citation>
    <scope>NUCLEOTIDE SEQUENCE</scope>
</reference>
<dbReference type="PROSITE" id="PS50113">
    <property type="entry name" value="PAC"/>
    <property type="match status" value="1"/>
</dbReference>
<dbReference type="CDD" id="cd01949">
    <property type="entry name" value="GGDEF"/>
    <property type="match status" value="1"/>
</dbReference>
<feature type="domain" description="EAL" evidence="4">
    <location>
        <begin position="538"/>
        <end position="793"/>
    </location>
</feature>
<evidence type="ECO:0000259" key="3">
    <source>
        <dbReference type="PROSITE" id="PS50113"/>
    </source>
</evidence>
<feature type="transmembrane region" description="Helical" evidence="1">
    <location>
        <begin position="195"/>
        <end position="219"/>
    </location>
</feature>
<gene>
    <name evidence="6" type="ORF">MNBD_GAMMA21-1238</name>
</gene>
<sequence>MQEATSNDNLPNPTRGKVLLVIGFSLMLGIGAGTLLYGLQQRQNTINDINIIVHKQSQKLQLLSIMKSSARERSLCLFNMVSREDPFERDDWFLKFNSHGARFASARLKLISLSNTPQEKEFLKKQGERSVKAISAQNEIVDLVQSYNIRKAKELLITGGIPLQNKVFDIIDQYQIFLAENINQRIATINRNHENALIVLMILGLGSFLIGLFLAIHVIRNTTRIAKLNFVEKKLAQVTLSSIGDAVITTNAHGHIQFMNKEAVKMTGWSNSESTNKPILDVMCIIDNKTTKPLTNPVTQAIATRESIISDEHSALIDRNKNRFDIEYKASAILDSDNKNFGGVVVFRDVTETRALAKQLSHQASHDELTGLVNRREFEIRVNQAINNAKVEPRQYALLYLDLDQFKIINDMGGHNAGDELLKQISIIIHQILRESDTLARLGGDEFGILLDGCPIAKASEIAESIRVAIDKFSFYWDDKVFDIGVSIGVIMINAESGSLADIMSAVDTACYTAKDLGRNRIQLYQQSNNELNKRKTEMYWSQRISKAINEDDFQLYAQEILPVNNKQPSRKIYEILLRLEDNENHIITPHVFLPAAERFSLTSAIDKWVISKTFQTISSYKLNEDKFKFSINLSGQSLNTHDMLSFIINSMEETSVPAEMIQFEITESMAIANLSAARKFISVLTGLGCDFALDDFGKGLSSFTYLKHIPVQTIKIDGSFIRDILNDKVSITFVNSINDIAHAMDLKTTAEYVENEAIYNEIIKLNVDFVQGNFISPAIPLHSILNNKLDSS</sequence>
<dbReference type="InterPro" id="IPR013767">
    <property type="entry name" value="PAS_fold"/>
</dbReference>